<evidence type="ECO:0000256" key="1">
    <source>
        <dbReference type="ARBA" id="ARBA00009632"/>
    </source>
</evidence>
<dbReference type="InterPro" id="IPR003702">
    <property type="entry name" value="ActCoA_hydro_N"/>
</dbReference>
<comment type="similarity">
    <text evidence="1">Belongs to the acetyl-CoA hydrolase/transferase family.</text>
</comment>
<dbReference type="Gene3D" id="3.40.1080.20">
    <property type="entry name" value="Acetyl-CoA hydrolase/transferase C-terminal domain"/>
    <property type="match status" value="1"/>
</dbReference>
<evidence type="ECO:0000256" key="2">
    <source>
        <dbReference type="ARBA" id="ARBA00022679"/>
    </source>
</evidence>
<proteinExistence type="inferred from homology"/>
<keyword evidence="2" id="KW-0808">Transferase</keyword>
<keyword evidence="6" id="KW-1185">Reference proteome</keyword>
<dbReference type="PANTHER" id="PTHR21432">
    <property type="entry name" value="ACETYL-COA HYDROLASE-RELATED"/>
    <property type="match status" value="1"/>
</dbReference>
<evidence type="ECO:0000313" key="6">
    <source>
        <dbReference type="Proteomes" id="UP000199532"/>
    </source>
</evidence>
<dbReference type="InterPro" id="IPR046433">
    <property type="entry name" value="ActCoA_hydro"/>
</dbReference>
<sequence>MIPIKYLTAEEAVKNIKPGNRVFIHGSAATPAHLIEALQRRHWELKNIEFISITTLGNVDFNNPVHHQSFFFNSLFVSANTRAVVNSDYGDYVPIFLSQIPQLIKSGKLSVDVAMIQVSPPDAHGFCSLGTSVDIARAVVDNAKHIIAMVNPLMPRTHGDGFVHASKINSMVWHETALPEVDYSLNAKSATVAIGKNIASLVEDGATLQVGIGAIPDQVLKNLGHLKNLGLHTEMLSDGVIPLIENGVINNSQKKLNRGKSVTSFMVGTRKLYDFVNDNPAVRVMDIGYVNDTSIIRQNQKVTAINSALELDLTGQVCADSLGTYQYSGIGGQMDFIHGASLSEGGKPIIALPSITSGGASRIVPFLKEGAGVVTTRGHIHWVVTEFGIVDLFGKSLKQRARALISIAHPNHRENLEKAFCERFGSYNRPAITGISDRIFHP</sequence>
<reference evidence="5 6" key="1">
    <citation type="submission" date="2016-10" db="EMBL/GenBank/DDBJ databases">
        <authorList>
            <person name="de Groot N.N."/>
        </authorList>
    </citation>
    <scope>NUCLEOTIDE SEQUENCE [LARGE SCALE GENOMIC DNA]</scope>
    <source>
        <strain evidence="5 6">DSM 19938</strain>
    </source>
</reference>
<evidence type="ECO:0000313" key="5">
    <source>
        <dbReference type="EMBL" id="SEJ01117.1"/>
    </source>
</evidence>
<dbReference type="InterPro" id="IPR037171">
    <property type="entry name" value="NagB/RpiA_transferase-like"/>
</dbReference>
<dbReference type="Gene3D" id="3.40.1080.10">
    <property type="entry name" value="Glutaconate Coenzyme A-transferase"/>
    <property type="match status" value="1"/>
</dbReference>
<keyword evidence="5" id="KW-0378">Hydrolase</keyword>
<dbReference type="Proteomes" id="UP000199532">
    <property type="component" value="Unassembled WGS sequence"/>
</dbReference>
<name>A0A1H6VH82_9BACT</name>
<protein>
    <submittedName>
        <fullName evidence="5">Acyl-CoA hydrolase</fullName>
    </submittedName>
</protein>
<evidence type="ECO:0000259" key="3">
    <source>
        <dbReference type="Pfam" id="PF02550"/>
    </source>
</evidence>
<feature type="domain" description="Acetyl-CoA hydrolase/transferase N-terminal" evidence="3">
    <location>
        <begin position="8"/>
        <end position="175"/>
    </location>
</feature>
<dbReference type="InterPro" id="IPR038460">
    <property type="entry name" value="AcetylCoA_hyd_C_sf"/>
</dbReference>
<accession>A0A1H6VH82</accession>
<feature type="domain" description="Acetyl-CoA hydrolase/transferase C-terminal" evidence="4">
    <location>
        <begin position="268"/>
        <end position="419"/>
    </location>
</feature>
<dbReference type="EMBL" id="FNXY01000004">
    <property type="protein sequence ID" value="SEJ01117.1"/>
    <property type="molecule type" value="Genomic_DNA"/>
</dbReference>
<dbReference type="Pfam" id="PF13336">
    <property type="entry name" value="AcetylCoA_hyd_C"/>
    <property type="match status" value="1"/>
</dbReference>
<dbReference type="STRING" id="408657.SAMN04487995_3019"/>
<evidence type="ECO:0000259" key="4">
    <source>
        <dbReference type="Pfam" id="PF13336"/>
    </source>
</evidence>
<dbReference type="SUPFAM" id="SSF100950">
    <property type="entry name" value="NagB/RpiA/CoA transferase-like"/>
    <property type="match status" value="2"/>
</dbReference>
<dbReference type="GO" id="GO:0006083">
    <property type="term" value="P:acetate metabolic process"/>
    <property type="evidence" value="ECO:0007669"/>
    <property type="project" value="InterPro"/>
</dbReference>
<dbReference type="InterPro" id="IPR026888">
    <property type="entry name" value="AcetylCoA_hyd_C"/>
</dbReference>
<dbReference type="GO" id="GO:0016787">
    <property type="term" value="F:hydrolase activity"/>
    <property type="evidence" value="ECO:0007669"/>
    <property type="project" value="UniProtKB-KW"/>
</dbReference>
<dbReference type="AlphaFoldDB" id="A0A1H6VH82"/>
<organism evidence="5 6">
    <name type="scientific">Dyadobacter koreensis</name>
    <dbReference type="NCBI Taxonomy" id="408657"/>
    <lineage>
        <taxon>Bacteria</taxon>
        <taxon>Pseudomonadati</taxon>
        <taxon>Bacteroidota</taxon>
        <taxon>Cytophagia</taxon>
        <taxon>Cytophagales</taxon>
        <taxon>Spirosomataceae</taxon>
        <taxon>Dyadobacter</taxon>
    </lineage>
</organism>
<dbReference type="Gene3D" id="3.30.750.70">
    <property type="entry name" value="4-hydroxybutyrate coenzyme like domains"/>
    <property type="match status" value="1"/>
</dbReference>
<dbReference type="RefSeq" id="WP_090336166.1">
    <property type="nucleotide sequence ID" value="NZ_FNXY01000004.1"/>
</dbReference>
<dbReference type="PANTHER" id="PTHR21432:SF20">
    <property type="entry name" value="ACETYL-COA HYDROLASE"/>
    <property type="match status" value="1"/>
</dbReference>
<dbReference type="GO" id="GO:0008775">
    <property type="term" value="F:acetate CoA-transferase activity"/>
    <property type="evidence" value="ECO:0007669"/>
    <property type="project" value="InterPro"/>
</dbReference>
<dbReference type="Pfam" id="PF02550">
    <property type="entry name" value="AcetylCoA_hydro"/>
    <property type="match status" value="1"/>
</dbReference>
<gene>
    <name evidence="5" type="ORF">SAMN04487995_3019</name>
</gene>
<dbReference type="OrthoDB" id="9801795at2"/>